<proteinExistence type="predicted"/>
<protein>
    <submittedName>
        <fullName evidence="5">Secreted protein</fullName>
    </submittedName>
</protein>
<reference evidence="5" key="1">
    <citation type="submission" date="2017-02" db="UniProtKB">
        <authorList>
            <consortium name="WormBaseParasite"/>
        </authorList>
    </citation>
    <scope>IDENTIFICATION</scope>
</reference>
<name>A0A0R3Q175_ANGCS</name>
<sequence length="72" mass="7787">MFLTIVMVSALVKVAIMSELSAQAARPRPSRAATSPLPFAEQIGPPSLRARRAITPTPTGRFLIKKGCFICF</sequence>
<evidence type="ECO:0000313" key="3">
    <source>
        <dbReference type="EMBL" id="VDM64331.1"/>
    </source>
</evidence>
<reference evidence="3 4" key="2">
    <citation type="submission" date="2018-11" db="EMBL/GenBank/DDBJ databases">
        <authorList>
            <consortium name="Pathogen Informatics"/>
        </authorList>
    </citation>
    <scope>NUCLEOTIDE SEQUENCE [LARGE SCALE GENOMIC DNA]</scope>
    <source>
        <strain evidence="3 4">Costa Rica</strain>
    </source>
</reference>
<organism evidence="5">
    <name type="scientific">Angiostrongylus costaricensis</name>
    <name type="common">Nematode worm</name>
    <dbReference type="NCBI Taxonomy" id="334426"/>
    <lineage>
        <taxon>Eukaryota</taxon>
        <taxon>Metazoa</taxon>
        <taxon>Ecdysozoa</taxon>
        <taxon>Nematoda</taxon>
        <taxon>Chromadorea</taxon>
        <taxon>Rhabditida</taxon>
        <taxon>Rhabditina</taxon>
        <taxon>Rhabditomorpha</taxon>
        <taxon>Strongyloidea</taxon>
        <taxon>Metastrongylidae</taxon>
        <taxon>Angiostrongylus</taxon>
    </lineage>
</organism>
<dbReference type="AlphaFoldDB" id="A0A0R3Q175"/>
<dbReference type="WBParaSite" id="ACOC_0001274501-mRNA-1">
    <property type="protein sequence ID" value="ACOC_0001274501-mRNA-1"/>
    <property type="gene ID" value="ACOC_0001274501"/>
</dbReference>
<evidence type="ECO:0000256" key="2">
    <source>
        <dbReference type="SAM" id="SignalP"/>
    </source>
</evidence>
<feature type="signal peptide" evidence="2">
    <location>
        <begin position="1"/>
        <end position="17"/>
    </location>
</feature>
<feature type="compositionally biased region" description="Low complexity" evidence="1">
    <location>
        <begin position="22"/>
        <end position="36"/>
    </location>
</feature>
<accession>A0A0R3Q175</accession>
<evidence type="ECO:0000313" key="4">
    <source>
        <dbReference type="Proteomes" id="UP000267027"/>
    </source>
</evidence>
<keyword evidence="4" id="KW-1185">Reference proteome</keyword>
<feature type="chain" id="PRO_5043130437" evidence="2">
    <location>
        <begin position="18"/>
        <end position="72"/>
    </location>
</feature>
<dbReference type="OrthoDB" id="5781984at2759"/>
<dbReference type="EMBL" id="UYYA01005196">
    <property type="protein sequence ID" value="VDM64331.1"/>
    <property type="molecule type" value="Genomic_DNA"/>
</dbReference>
<feature type="region of interest" description="Disordered" evidence="1">
    <location>
        <begin position="22"/>
        <end position="43"/>
    </location>
</feature>
<keyword evidence="2" id="KW-0732">Signal</keyword>
<evidence type="ECO:0000313" key="5">
    <source>
        <dbReference type="WBParaSite" id="ACOC_0001274501-mRNA-1"/>
    </source>
</evidence>
<evidence type="ECO:0000256" key="1">
    <source>
        <dbReference type="SAM" id="MobiDB-lite"/>
    </source>
</evidence>
<dbReference type="Proteomes" id="UP000267027">
    <property type="component" value="Unassembled WGS sequence"/>
</dbReference>
<gene>
    <name evidence="3" type="ORF">ACOC_LOCUS12746</name>
</gene>